<comment type="similarity">
    <text evidence="3 8">Belongs to the inositol monophosphatase superfamily.</text>
</comment>
<evidence type="ECO:0000256" key="6">
    <source>
        <dbReference type="ARBA" id="ARBA00022842"/>
    </source>
</evidence>
<evidence type="ECO:0000256" key="8">
    <source>
        <dbReference type="RuleBase" id="RU364068"/>
    </source>
</evidence>
<evidence type="ECO:0000256" key="1">
    <source>
        <dbReference type="ARBA" id="ARBA00001033"/>
    </source>
</evidence>
<dbReference type="AlphaFoldDB" id="A0A6N9TP12"/>
<dbReference type="RefSeq" id="WP_163298316.1">
    <property type="nucleotide sequence ID" value="NZ_JAAGRR010000038.1"/>
</dbReference>
<dbReference type="PROSITE" id="PS00630">
    <property type="entry name" value="IMP_2"/>
    <property type="match status" value="1"/>
</dbReference>
<organism evidence="9 10">
    <name type="scientific">Dissulfurirhabdus thermomarina</name>
    <dbReference type="NCBI Taxonomy" id="1765737"/>
    <lineage>
        <taxon>Bacteria</taxon>
        <taxon>Deltaproteobacteria</taxon>
        <taxon>Dissulfurirhabdaceae</taxon>
        <taxon>Dissulfurirhabdus</taxon>
    </lineage>
</organism>
<dbReference type="Pfam" id="PF00459">
    <property type="entry name" value="Inositol_P"/>
    <property type="match status" value="1"/>
</dbReference>
<reference evidence="9 10" key="1">
    <citation type="submission" date="2020-02" db="EMBL/GenBank/DDBJ databases">
        <title>Comparative genomics of sulfur disproportionating microorganisms.</title>
        <authorList>
            <person name="Ward L.M."/>
            <person name="Bertran E."/>
            <person name="Johnston D.T."/>
        </authorList>
    </citation>
    <scope>NUCLEOTIDE SEQUENCE [LARGE SCALE GENOMIC DNA]</scope>
    <source>
        <strain evidence="9 10">DSM 100025</strain>
    </source>
</reference>
<comment type="cofactor">
    <cofactor evidence="2 7 8">
        <name>Mg(2+)</name>
        <dbReference type="ChEBI" id="CHEBI:18420"/>
    </cofactor>
</comment>
<dbReference type="GO" id="GO:0046854">
    <property type="term" value="P:phosphatidylinositol phosphate biosynthetic process"/>
    <property type="evidence" value="ECO:0007669"/>
    <property type="project" value="InterPro"/>
</dbReference>
<evidence type="ECO:0000256" key="5">
    <source>
        <dbReference type="ARBA" id="ARBA00022801"/>
    </source>
</evidence>
<evidence type="ECO:0000256" key="3">
    <source>
        <dbReference type="ARBA" id="ARBA00009759"/>
    </source>
</evidence>
<feature type="binding site" evidence="7">
    <location>
        <position position="215"/>
    </location>
    <ligand>
        <name>Mg(2+)</name>
        <dbReference type="ChEBI" id="CHEBI:18420"/>
        <label>1</label>
        <note>catalytic</note>
    </ligand>
</feature>
<dbReference type="InterPro" id="IPR000760">
    <property type="entry name" value="Inositol_monophosphatase-like"/>
</dbReference>
<dbReference type="PRINTS" id="PR01959">
    <property type="entry name" value="SBIMPHPHTASE"/>
</dbReference>
<dbReference type="GO" id="GO:0007165">
    <property type="term" value="P:signal transduction"/>
    <property type="evidence" value="ECO:0007669"/>
    <property type="project" value="TreeGrafter"/>
</dbReference>
<dbReference type="Gene3D" id="3.30.540.10">
    <property type="entry name" value="Fructose-1,6-Bisphosphatase, subunit A, domain 1"/>
    <property type="match status" value="1"/>
</dbReference>
<proteinExistence type="inferred from homology"/>
<evidence type="ECO:0000256" key="4">
    <source>
        <dbReference type="ARBA" id="ARBA00022723"/>
    </source>
</evidence>
<dbReference type="GO" id="GO:0008934">
    <property type="term" value="F:inositol monophosphate 1-phosphatase activity"/>
    <property type="evidence" value="ECO:0007669"/>
    <property type="project" value="InterPro"/>
</dbReference>
<feature type="binding site" evidence="7">
    <location>
        <position position="69"/>
    </location>
    <ligand>
        <name>Mg(2+)</name>
        <dbReference type="ChEBI" id="CHEBI:18420"/>
        <label>1</label>
        <note>catalytic</note>
    </ligand>
</feature>
<keyword evidence="10" id="KW-1185">Reference proteome</keyword>
<dbReference type="SUPFAM" id="SSF56655">
    <property type="entry name" value="Carbohydrate phosphatase"/>
    <property type="match status" value="1"/>
</dbReference>
<dbReference type="InterPro" id="IPR020550">
    <property type="entry name" value="Inositol_monophosphatase_CS"/>
</dbReference>
<feature type="binding site" evidence="7">
    <location>
        <position position="87"/>
    </location>
    <ligand>
        <name>Mg(2+)</name>
        <dbReference type="ChEBI" id="CHEBI:18420"/>
        <label>1</label>
        <note>catalytic</note>
    </ligand>
</feature>
<dbReference type="PROSITE" id="PS00629">
    <property type="entry name" value="IMP_1"/>
    <property type="match status" value="1"/>
</dbReference>
<feature type="binding site" evidence="7">
    <location>
        <position position="90"/>
    </location>
    <ligand>
        <name>Mg(2+)</name>
        <dbReference type="ChEBI" id="CHEBI:18420"/>
        <label>2</label>
    </ligand>
</feature>
<name>A0A6N9TP12_DISTH</name>
<dbReference type="PRINTS" id="PR00377">
    <property type="entry name" value="IMPHPHTASES"/>
</dbReference>
<dbReference type="InterPro" id="IPR022337">
    <property type="entry name" value="Inositol_monophosphatase_SuhB"/>
</dbReference>
<evidence type="ECO:0000313" key="10">
    <source>
        <dbReference type="Proteomes" id="UP000469346"/>
    </source>
</evidence>
<dbReference type="Gene3D" id="3.40.190.80">
    <property type="match status" value="1"/>
</dbReference>
<dbReference type="PANTHER" id="PTHR20854:SF4">
    <property type="entry name" value="INOSITOL-1-MONOPHOSPHATASE-RELATED"/>
    <property type="match status" value="1"/>
</dbReference>
<dbReference type="GO" id="GO:0006020">
    <property type="term" value="P:inositol metabolic process"/>
    <property type="evidence" value="ECO:0007669"/>
    <property type="project" value="TreeGrafter"/>
</dbReference>
<dbReference type="EMBL" id="JAAGRR010000038">
    <property type="protein sequence ID" value="NDY42170.1"/>
    <property type="molecule type" value="Genomic_DNA"/>
</dbReference>
<accession>A0A6N9TP12</accession>
<dbReference type="Proteomes" id="UP000469346">
    <property type="component" value="Unassembled WGS sequence"/>
</dbReference>
<evidence type="ECO:0000313" key="9">
    <source>
        <dbReference type="EMBL" id="NDY42170.1"/>
    </source>
</evidence>
<protein>
    <recommendedName>
        <fullName evidence="8">Inositol-1-monophosphatase</fullName>
        <ecNumber evidence="8">3.1.3.25</ecNumber>
    </recommendedName>
</protein>
<dbReference type="GO" id="GO:0046872">
    <property type="term" value="F:metal ion binding"/>
    <property type="evidence" value="ECO:0007669"/>
    <property type="project" value="UniProtKB-KW"/>
</dbReference>
<evidence type="ECO:0000256" key="7">
    <source>
        <dbReference type="PIRSR" id="PIRSR600760-2"/>
    </source>
</evidence>
<keyword evidence="6 7" id="KW-0460">Magnesium</keyword>
<dbReference type="InterPro" id="IPR033942">
    <property type="entry name" value="IMPase"/>
</dbReference>
<feature type="binding site" evidence="7">
    <location>
        <position position="89"/>
    </location>
    <ligand>
        <name>Mg(2+)</name>
        <dbReference type="ChEBI" id="CHEBI:18420"/>
        <label>1</label>
        <note>catalytic</note>
    </ligand>
</feature>
<dbReference type="CDD" id="cd01639">
    <property type="entry name" value="IMPase"/>
    <property type="match status" value="1"/>
</dbReference>
<keyword evidence="5 8" id="KW-0378">Hydrolase</keyword>
<sequence length="268" mass="28432">MTPELDTILDAAREAARRAGRLLMEYYGRPLEVRHKGTIDLVTEADLASERVLLADLRERFPGHGILSEEDAGAAGAPPEGPTWIVDPLDGTTNFAHGYPWFAVSVAFMDGGRVQAGAVYHPVLDECLWAGRGRGAWLNDAPVRVSAAADLGEALLATGFPYDVQERPAPVLEALGAVLVRAQGIRRAGSAALDLAGVACGRLDGFWEIKLKPWDTAAGALLVEEAGGRVSTFDGGPWSPFTPEIAASNGRLHGAMLDLLGPFAGRTR</sequence>
<keyword evidence="4 7" id="KW-0479">Metal-binding</keyword>
<dbReference type="FunFam" id="3.30.540.10:FF:000003">
    <property type="entry name" value="Inositol-1-monophosphatase"/>
    <property type="match status" value="1"/>
</dbReference>
<dbReference type="InterPro" id="IPR020583">
    <property type="entry name" value="Inositol_monoP_metal-BS"/>
</dbReference>
<comment type="caution">
    <text evidence="9">The sequence shown here is derived from an EMBL/GenBank/DDBJ whole genome shotgun (WGS) entry which is preliminary data.</text>
</comment>
<gene>
    <name evidence="9" type="ORF">G3N55_04830</name>
</gene>
<dbReference type="PANTHER" id="PTHR20854">
    <property type="entry name" value="INOSITOL MONOPHOSPHATASE"/>
    <property type="match status" value="1"/>
</dbReference>
<comment type="catalytic activity">
    <reaction evidence="1 8">
        <text>a myo-inositol phosphate + H2O = myo-inositol + phosphate</text>
        <dbReference type="Rhea" id="RHEA:24056"/>
        <dbReference type="ChEBI" id="CHEBI:15377"/>
        <dbReference type="ChEBI" id="CHEBI:17268"/>
        <dbReference type="ChEBI" id="CHEBI:43474"/>
        <dbReference type="ChEBI" id="CHEBI:84139"/>
        <dbReference type="EC" id="3.1.3.25"/>
    </reaction>
</comment>
<evidence type="ECO:0000256" key="2">
    <source>
        <dbReference type="ARBA" id="ARBA00001946"/>
    </source>
</evidence>
<dbReference type="EC" id="3.1.3.25" evidence="8"/>